<evidence type="ECO:0000256" key="4">
    <source>
        <dbReference type="ARBA" id="ARBA00023008"/>
    </source>
</evidence>
<dbReference type="Pfam" id="PF00127">
    <property type="entry name" value="Copper-bind"/>
    <property type="match status" value="1"/>
</dbReference>
<dbReference type="InterPro" id="IPR008972">
    <property type="entry name" value="Cupredoxin"/>
</dbReference>
<evidence type="ECO:0000256" key="3">
    <source>
        <dbReference type="ARBA" id="ARBA00022982"/>
    </source>
</evidence>
<dbReference type="STRING" id="1346330.M472_09220"/>
<proteinExistence type="predicted"/>
<dbReference type="GO" id="GO:0005507">
    <property type="term" value="F:copper ion binding"/>
    <property type="evidence" value="ECO:0007669"/>
    <property type="project" value="InterPro"/>
</dbReference>
<comment type="caution">
    <text evidence="6">The sequence shown here is derived from an EMBL/GenBank/DDBJ whole genome shotgun (WGS) entry which is preliminary data.</text>
</comment>
<keyword evidence="3" id="KW-0249">Electron transport</keyword>
<keyword evidence="7" id="KW-1185">Reference proteome</keyword>
<dbReference type="InterPro" id="IPR028871">
    <property type="entry name" value="BlueCu_1_BS"/>
</dbReference>
<protein>
    <recommendedName>
        <fullName evidence="5">Blue (type 1) copper domain-containing protein</fullName>
    </recommendedName>
</protein>
<gene>
    <name evidence="6" type="ORF">M472_09220</name>
</gene>
<keyword evidence="2" id="KW-0479">Metal-binding</keyword>
<dbReference type="PROSITE" id="PS00196">
    <property type="entry name" value="COPPER_BLUE"/>
    <property type="match status" value="1"/>
</dbReference>
<organism evidence="6 7">
    <name type="scientific">Sphingobacterium paucimobilis HER1398</name>
    <dbReference type="NCBI Taxonomy" id="1346330"/>
    <lineage>
        <taxon>Bacteria</taxon>
        <taxon>Pseudomonadati</taxon>
        <taxon>Bacteroidota</taxon>
        <taxon>Sphingobacteriia</taxon>
        <taxon>Sphingobacteriales</taxon>
        <taxon>Sphingobacteriaceae</taxon>
        <taxon>Sphingobacterium</taxon>
    </lineage>
</organism>
<evidence type="ECO:0000313" key="7">
    <source>
        <dbReference type="Proteomes" id="UP000016584"/>
    </source>
</evidence>
<dbReference type="Gene3D" id="2.60.40.420">
    <property type="entry name" value="Cupredoxins - blue copper proteins"/>
    <property type="match status" value="1"/>
</dbReference>
<keyword evidence="1" id="KW-0813">Transport</keyword>
<dbReference type="eggNOG" id="COG4454">
    <property type="taxonomic scope" value="Bacteria"/>
</dbReference>
<dbReference type="OrthoDB" id="9808161at2"/>
<dbReference type="SUPFAM" id="SSF49503">
    <property type="entry name" value="Cupredoxins"/>
    <property type="match status" value="1"/>
</dbReference>
<dbReference type="EMBL" id="ATDL01000015">
    <property type="protein sequence ID" value="ERJ58951.1"/>
    <property type="molecule type" value="Genomic_DNA"/>
</dbReference>
<dbReference type="RefSeq" id="WP_021070444.1">
    <property type="nucleotide sequence ID" value="NZ_ATDL01000015.1"/>
</dbReference>
<sequence>MRTNKKIWNASLILLLLLGVQLIASSAFQKESPTKIELHVLPGLQFNLPRFHVKPGAPVELVFTNTDDMDHNLLILNPGQREKVVQKAMDLGVDALRKNYVPNDPDILWHTPILHDGQSKTLHFKAPDKEGVYPYVCTLPGHGFVMYGAMYVSKEDNMPPIEKDSNVPPTRMKADEHHLHHKASHPYKLEPPYLYRLYIEGSGPAAIAVHLPEKLSYCWDAGACRLRFAWQGDFVDNTLLWKGHKDARAAVLGTIFYTENQKTALSIGNSTLPQEHRFKGYRITKAGYPEFRYLVHGVEVFELIQELKGGAGIVRTFRIPTLNETVSLHLTTAPNVQHTVNGKPITGTVLQLSAAEGKQFSIETKNITHAH</sequence>
<dbReference type="PANTHER" id="PTHR38439">
    <property type="entry name" value="AURACYANIN-B"/>
    <property type="match status" value="1"/>
</dbReference>
<accession>U2HB28</accession>
<dbReference type="PATRIC" id="fig|1346330.5.peg.2284"/>
<dbReference type="InterPro" id="IPR000923">
    <property type="entry name" value="BlueCu_1"/>
</dbReference>
<reference evidence="6 7" key="1">
    <citation type="journal article" date="2013" name="Genome Announc.">
        <title>The Draft Genome Sequence of Sphingomonas paucimobilis Strain HER1398 (Proteobacteria), Host to the Giant PAU Phage, Indicates That It Is a Member of the Genus Sphingobacterium (Bacteroidetes).</title>
        <authorList>
            <person name="White R.A.III."/>
            <person name="Suttle C.A."/>
        </authorList>
    </citation>
    <scope>NUCLEOTIDE SEQUENCE [LARGE SCALE GENOMIC DNA]</scope>
    <source>
        <strain evidence="6 7">HER1398</strain>
    </source>
</reference>
<evidence type="ECO:0000313" key="6">
    <source>
        <dbReference type="EMBL" id="ERJ58951.1"/>
    </source>
</evidence>
<evidence type="ECO:0000259" key="5">
    <source>
        <dbReference type="Pfam" id="PF00127"/>
    </source>
</evidence>
<dbReference type="PANTHER" id="PTHR38439:SF3">
    <property type="entry name" value="COPPER-RESISTANT CUPROPROTEIN COPI"/>
    <property type="match status" value="1"/>
</dbReference>
<name>U2HB28_9SPHI</name>
<dbReference type="InterPro" id="IPR050845">
    <property type="entry name" value="Cu-binding_ET"/>
</dbReference>
<dbReference type="Proteomes" id="UP000016584">
    <property type="component" value="Unassembled WGS sequence"/>
</dbReference>
<dbReference type="AlphaFoldDB" id="U2HB28"/>
<feature type="domain" description="Blue (type 1) copper" evidence="5">
    <location>
        <begin position="44"/>
        <end position="152"/>
    </location>
</feature>
<evidence type="ECO:0000256" key="2">
    <source>
        <dbReference type="ARBA" id="ARBA00022723"/>
    </source>
</evidence>
<keyword evidence="4" id="KW-0186">Copper</keyword>
<dbReference type="GO" id="GO:0009055">
    <property type="term" value="F:electron transfer activity"/>
    <property type="evidence" value="ECO:0007669"/>
    <property type="project" value="InterPro"/>
</dbReference>
<evidence type="ECO:0000256" key="1">
    <source>
        <dbReference type="ARBA" id="ARBA00022448"/>
    </source>
</evidence>
<dbReference type="CDD" id="cd04233">
    <property type="entry name" value="Auracyanin"/>
    <property type="match status" value="1"/>
</dbReference>